<feature type="chain" id="PRO_5019525243" evidence="1">
    <location>
        <begin position="19"/>
        <end position="191"/>
    </location>
</feature>
<name>A0A423W8V5_CYTCH</name>
<dbReference type="EMBL" id="LJZO01000010">
    <property type="protein sequence ID" value="ROV99791.1"/>
    <property type="molecule type" value="Genomic_DNA"/>
</dbReference>
<gene>
    <name evidence="2" type="ORF">VSDG_02981</name>
</gene>
<protein>
    <submittedName>
        <fullName evidence="2">Uncharacterized protein</fullName>
    </submittedName>
</protein>
<keyword evidence="3" id="KW-1185">Reference proteome</keyword>
<keyword evidence="1" id="KW-0732">Signal</keyword>
<accession>A0A423W8V5</accession>
<evidence type="ECO:0000256" key="1">
    <source>
        <dbReference type="SAM" id="SignalP"/>
    </source>
</evidence>
<dbReference type="AlphaFoldDB" id="A0A423W8V5"/>
<organism evidence="2 3">
    <name type="scientific">Cytospora chrysosperma</name>
    <name type="common">Cytospora canker fungus</name>
    <name type="synonym">Sphaeria chrysosperma</name>
    <dbReference type="NCBI Taxonomy" id="252740"/>
    <lineage>
        <taxon>Eukaryota</taxon>
        <taxon>Fungi</taxon>
        <taxon>Dikarya</taxon>
        <taxon>Ascomycota</taxon>
        <taxon>Pezizomycotina</taxon>
        <taxon>Sordariomycetes</taxon>
        <taxon>Sordariomycetidae</taxon>
        <taxon>Diaporthales</taxon>
        <taxon>Cytosporaceae</taxon>
        <taxon>Cytospora</taxon>
    </lineage>
</organism>
<reference evidence="2 3" key="1">
    <citation type="submission" date="2015-09" db="EMBL/GenBank/DDBJ databases">
        <title>Host preference determinants of Valsa canker pathogens revealed by comparative genomics.</title>
        <authorList>
            <person name="Yin Z."/>
            <person name="Huang L."/>
        </authorList>
    </citation>
    <scope>NUCLEOTIDE SEQUENCE [LARGE SCALE GENOMIC DNA]</scope>
    <source>
        <strain evidence="2 3">YSFL</strain>
    </source>
</reference>
<feature type="signal peptide" evidence="1">
    <location>
        <begin position="1"/>
        <end position="18"/>
    </location>
</feature>
<dbReference type="OrthoDB" id="5232903at2759"/>
<evidence type="ECO:0000313" key="3">
    <source>
        <dbReference type="Proteomes" id="UP000284375"/>
    </source>
</evidence>
<comment type="caution">
    <text evidence="2">The sequence shown here is derived from an EMBL/GenBank/DDBJ whole genome shotgun (WGS) entry which is preliminary data.</text>
</comment>
<sequence length="191" mass="20292">MYHSFQAILLFLATLAFASVQNADIIFFSSPGSCNRHDDWVHCSNVTAGYCCQAKGPFCARLSCDHCGGNALAAFRDSASCPGLDQADATCTPPSGGTCCLDAGSKSICTGSYYDSNTKVRSADHEPVGTRSNSTCHTPDGIVYHDAAGVRREIKNMTVDTYEKVMDLYGRGDFVALSGIATKYVDGVIDG</sequence>
<proteinExistence type="predicted"/>
<dbReference type="Proteomes" id="UP000284375">
    <property type="component" value="Unassembled WGS sequence"/>
</dbReference>
<evidence type="ECO:0000313" key="2">
    <source>
        <dbReference type="EMBL" id="ROV99791.1"/>
    </source>
</evidence>